<proteinExistence type="predicted"/>
<gene>
    <name evidence="1" type="ORF">SNAT2548_LOCUS13300</name>
</gene>
<keyword evidence="2" id="KW-1185">Reference proteome</keyword>
<comment type="caution">
    <text evidence="1">The sequence shown here is derived from an EMBL/GenBank/DDBJ whole genome shotgun (WGS) entry which is preliminary data.</text>
</comment>
<accession>A0A812MJM2</accession>
<protein>
    <submittedName>
        <fullName evidence="1">Uncharacterized protein</fullName>
    </submittedName>
</protein>
<organism evidence="1 2">
    <name type="scientific">Symbiodinium natans</name>
    <dbReference type="NCBI Taxonomy" id="878477"/>
    <lineage>
        <taxon>Eukaryota</taxon>
        <taxon>Sar</taxon>
        <taxon>Alveolata</taxon>
        <taxon>Dinophyceae</taxon>
        <taxon>Suessiales</taxon>
        <taxon>Symbiodiniaceae</taxon>
        <taxon>Symbiodinium</taxon>
    </lineage>
</organism>
<name>A0A812MJM2_9DINO</name>
<sequence>MPEVVPSEVVCEKVLEDNTLKWQFLGVSQAFLDAFSMGKQRGRATDFSPDSPVLHVPDDLVLQMLDTFRCQHQQLLEVALAQTEHWTVSAVLLTYGSQGVT</sequence>
<dbReference type="EMBL" id="CAJNDS010001391">
    <property type="protein sequence ID" value="CAE7257436.1"/>
    <property type="molecule type" value="Genomic_DNA"/>
</dbReference>
<evidence type="ECO:0000313" key="1">
    <source>
        <dbReference type="EMBL" id="CAE7257436.1"/>
    </source>
</evidence>
<dbReference type="AlphaFoldDB" id="A0A812MJM2"/>
<reference evidence="1" key="1">
    <citation type="submission" date="2021-02" db="EMBL/GenBank/DDBJ databases">
        <authorList>
            <person name="Dougan E. K."/>
            <person name="Rhodes N."/>
            <person name="Thang M."/>
            <person name="Chan C."/>
        </authorList>
    </citation>
    <scope>NUCLEOTIDE SEQUENCE</scope>
</reference>
<dbReference type="Proteomes" id="UP000604046">
    <property type="component" value="Unassembled WGS sequence"/>
</dbReference>
<evidence type="ECO:0000313" key="2">
    <source>
        <dbReference type="Proteomes" id="UP000604046"/>
    </source>
</evidence>